<dbReference type="AlphaFoldDB" id="A0A4S8M603"/>
<dbReference type="Pfam" id="PF12937">
    <property type="entry name" value="F-box-like"/>
    <property type="match status" value="1"/>
</dbReference>
<sequence>EINRLRLTLSTLETQRDGLVRERDIQRSRASPVRRLPVELLGDIFGLWETNQCLSQYLCRFCLFHMTQTCSLWKKVCHSRPEFWTDICVHFDSMYDIAYSDGLYSTKAGSLIALLESYLSRSKSLPLTI</sequence>
<name>A0A4S8M603_DENBC</name>
<dbReference type="Proteomes" id="UP000297245">
    <property type="component" value="Unassembled WGS sequence"/>
</dbReference>
<feature type="non-terminal residue" evidence="2">
    <location>
        <position position="129"/>
    </location>
</feature>
<gene>
    <name evidence="2" type="ORF">K435DRAFT_555915</name>
</gene>
<organism evidence="2 3">
    <name type="scientific">Dendrothele bispora (strain CBS 962.96)</name>
    <dbReference type="NCBI Taxonomy" id="1314807"/>
    <lineage>
        <taxon>Eukaryota</taxon>
        <taxon>Fungi</taxon>
        <taxon>Dikarya</taxon>
        <taxon>Basidiomycota</taxon>
        <taxon>Agaricomycotina</taxon>
        <taxon>Agaricomycetes</taxon>
        <taxon>Agaricomycetidae</taxon>
        <taxon>Agaricales</taxon>
        <taxon>Agaricales incertae sedis</taxon>
        <taxon>Dendrothele</taxon>
    </lineage>
</organism>
<evidence type="ECO:0000259" key="1">
    <source>
        <dbReference type="Pfam" id="PF12937"/>
    </source>
</evidence>
<dbReference type="OrthoDB" id="2890847at2759"/>
<feature type="domain" description="F-box" evidence="1">
    <location>
        <begin position="34"/>
        <end position="89"/>
    </location>
</feature>
<feature type="non-terminal residue" evidence="2">
    <location>
        <position position="1"/>
    </location>
</feature>
<evidence type="ECO:0000313" key="3">
    <source>
        <dbReference type="Proteomes" id="UP000297245"/>
    </source>
</evidence>
<accession>A0A4S8M603</accession>
<protein>
    <recommendedName>
        <fullName evidence="1">F-box domain-containing protein</fullName>
    </recommendedName>
</protein>
<proteinExistence type="predicted"/>
<evidence type="ECO:0000313" key="2">
    <source>
        <dbReference type="EMBL" id="THU97696.1"/>
    </source>
</evidence>
<dbReference type="EMBL" id="ML179150">
    <property type="protein sequence ID" value="THU97696.1"/>
    <property type="molecule type" value="Genomic_DNA"/>
</dbReference>
<keyword evidence="3" id="KW-1185">Reference proteome</keyword>
<reference evidence="2 3" key="1">
    <citation type="journal article" date="2019" name="Nat. Ecol. Evol.">
        <title>Megaphylogeny resolves global patterns of mushroom evolution.</title>
        <authorList>
            <person name="Varga T."/>
            <person name="Krizsan K."/>
            <person name="Foldi C."/>
            <person name="Dima B."/>
            <person name="Sanchez-Garcia M."/>
            <person name="Sanchez-Ramirez S."/>
            <person name="Szollosi G.J."/>
            <person name="Szarkandi J.G."/>
            <person name="Papp V."/>
            <person name="Albert L."/>
            <person name="Andreopoulos W."/>
            <person name="Angelini C."/>
            <person name="Antonin V."/>
            <person name="Barry K.W."/>
            <person name="Bougher N.L."/>
            <person name="Buchanan P."/>
            <person name="Buyck B."/>
            <person name="Bense V."/>
            <person name="Catcheside P."/>
            <person name="Chovatia M."/>
            <person name="Cooper J."/>
            <person name="Damon W."/>
            <person name="Desjardin D."/>
            <person name="Finy P."/>
            <person name="Geml J."/>
            <person name="Haridas S."/>
            <person name="Hughes K."/>
            <person name="Justo A."/>
            <person name="Karasinski D."/>
            <person name="Kautmanova I."/>
            <person name="Kiss B."/>
            <person name="Kocsube S."/>
            <person name="Kotiranta H."/>
            <person name="LaButti K.M."/>
            <person name="Lechner B.E."/>
            <person name="Liimatainen K."/>
            <person name="Lipzen A."/>
            <person name="Lukacs Z."/>
            <person name="Mihaltcheva S."/>
            <person name="Morgado L.N."/>
            <person name="Niskanen T."/>
            <person name="Noordeloos M.E."/>
            <person name="Ohm R.A."/>
            <person name="Ortiz-Santana B."/>
            <person name="Ovrebo C."/>
            <person name="Racz N."/>
            <person name="Riley R."/>
            <person name="Savchenko A."/>
            <person name="Shiryaev A."/>
            <person name="Soop K."/>
            <person name="Spirin V."/>
            <person name="Szebenyi C."/>
            <person name="Tomsovsky M."/>
            <person name="Tulloss R.E."/>
            <person name="Uehling J."/>
            <person name="Grigoriev I.V."/>
            <person name="Vagvolgyi C."/>
            <person name="Papp T."/>
            <person name="Martin F.M."/>
            <person name="Miettinen O."/>
            <person name="Hibbett D.S."/>
            <person name="Nagy L.G."/>
        </authorList>
    </citation>
    <scope>NUCLEOTIDE SEQUENCE [LARGE SCALE GENOMIC DNA]</scope>
    <source>
        <strain evidence="2 3">CBS 962.96</strain>
    </source>
</reference>
<dbReference type="InterPro" id="IPR001810">
    <property type="entry name" value="F-box_dom"/>
</dbReference>